<feature type="domain" description="Rhodanese" evidence="2">
    <location>
        <begin position="154"/>
        <end position="234"/>
    </location>
</feature>
<dbReference type="InterPro" id="IPR036873">
    <property type="entry name" value="Rhodanese-like_dom_sf"/>
</dbReference>
<keyword evidence="4" id="KW-1185">Reference proteome</keyword>
<accession>A0AAW9SLR1</accession>
<organism evidence="3 4">
    <name type="scientific">Ponticoccus litoralis</name>
    <dbReference type="NCBI Taxonomy" id="422297"/>
    <lineage>
        <taxon>Bacteria</taxon>
        <taxon>Pseudomonadati</taxon>
        <taxon>Pseudomonadota</taxon>
        <taxon>Alphaproteobacteria</taxon>
        <taxon>Rhodobacterales</taxon>
        <taxon>Roseobacteraceae</taxon>
        <taxon>Ponticoccus</taxon>
    </lineage>
</organism>
<protein>
    <submittedName>
        <fullName evidence="3">Rhodanese-like domain-containing protein</fullName>
    </submittedName>
</protein>
<sequence>MRLARQADRIGLDSIEDDPCWRRLAGRPTTGTPPFHVAGGGSDGILSKGLMHCYHLRNAKSSLSDCRFFPDPCRDPVCLTGAGRGASVRSFQRLPDGAVPRPDPRPARGHSRPVDRPGAGPCGAGRNPAGRPPAADLRDHRKRHRLHPERHESLPGALWLPVVGWGTTEAWADAYLHAALGDHARPDAPVIVFCQLDCWLSWNAVQRVRALGYDARWYPGGVDDWQAEGLPLVPLDPLPLQD</sequence>
<proteinExistence type="predicted"/>
<dbReference type="Proteomes" id="UP001428774">
    <property type="component" value="Unassembled WGS sequence"/>
</dbReference>
<feature type="region of interest" description="Disordered" evidence="1">
    <location>
        <begin position="89"/>
        <end position="149"/>
    </location>
</feature>
<dbReference type="Pfam" id="PF00581">
    <property type="entry name" value="Rhodanese"/>
    <property type="match status" value="1"/>
</dbReference>
<dbReference type="SUPFAM" id="SSF52821">
    <property type="entry name" value="Rhodanese/Cell cycle control phosphatase"/>
    <property type="match status" value="1"/>
</dbReference>
<dbReference type="InterPro" id="IPR001763">
    <property type="entry name" value="Rhodanese-like_dom"/>
</dbReference>
<evidence type="ECO:0000313" key="4">
    <source>
        <dbReference type="Proteomes" id="UP001428774"/>
    </source>
</evidence>
<evidence type="ECO:0000256" key="1">
    <source>
        <dbReference type="SAM" id="MobiDB-lite"/>
    </source>
</evidence>
<dbReference type="CDD" id="cd00158">
    <property type="entry name" value="RHOD"/>
    <property type="match status" value="1"/>
</dbReference>
<dbReference type="EMBL" id="JBDNCH010000001">
    <property type="protein sequence ID" value="MEN9059730.1"/>
    <property type="molecule type" value="Genomic_DNA"/>
</dbReference>
<dbReference type="RefSeq" id="WP_347164874.1">
    <property type="nucleotide sequence ID" value="NZ_JBDNCH010000001.1"/>
</dbReference>
<feature type="compositionally biased region" description="Low complexity" evidence="1">
    <location>
        <begin position="116"/>
        <end position="135"/>
    </location>
</feature>
<dbReference type="Gene3D" id="3.40.250.10">
    <property type="entry name" value="Rhodanese-like domain"/>
    <property type="match status" value="1"/>
</dbReference>
<name>A0AAW9SLR1_9RHOB</name>
<reference evidence="3 4" key="1">
    <citation type="submission" date="2024-05" db="EMBL/GenBank/DDBJ databases">
        <title>Genome sequence of Ponticoccus litoralis KCCM 90028.</title>
        <authorList>
            <person name="Kim J.M."/>
            <person name="Lee J.K."/>
            <person name="Choi B.J."/>
            <person name="Bayburt H."/>
            <person name="Baek J.H."/>
            <person name="Jeon C.O."/>
        </authorList>
    </citation>
    <scope>NUCLEOTIDE SEQUENCE [LARGE SCALE GENOMIC DNA]</scope>
    <source>
        <strain evidence="3 4">KCCM 90028</strain>
    </source>
</reference>
<comment type="caution">
    <text evidence="3">The sequence shown here is derived from an EMBL/GenBank/DDBJ whole genome shotgun (WGS) entry which is preliminary data.</text>
</comment>
<dbReference type="PROSITE" id="PS50206">
    <property type="entry name" value="RHODANESE_3"/>
    <property type="match status" value="1"/>
</dbReference>
<dbReference type="AlphaFoldDB" id="A0AAW9SLR1"/>
<gene>
    <name evidence="3" type="ORF">ABFB10_00440</name>
</gene>
<evidence type="ECO:0000313" key="3">
    <source>
        <dbReference type="EMBL" id="MEN9059730.1"/>
    </source>
</evidence>
<evidence type="ECO:0000259" key="2">
    <source>
        <dbReference type="PROSITE" id="PS50206"/>
    </source>
</evidence>